<gene>
    <name evidence="1" type="primary">PnsB4</name>
</gene>
<dbReference type="GO" id="GO:0010598">
    <property type="term" value="C:NAD(P)H dehydrogenase complex (plastoquinone)"/>
    <property type="evidence" value="ECO:0007669"/>
    <property type="project" value="InterPro"/>
</dbReference>
<accession>A0A0F7GXX0</accession>
<dbReference type="AlphaFoldDB" id="A0A0F7GXX0"/>
<organism evidence="1">
    <name type="scientific">Pelargonium echinatum</name>
    <dbReference type="NCBI Taxonomy" id="122254"/>
    <lineage>
        <taxon>Eukaryota</taxon>
        <taxon>Viridiplantae</taxon>
        <taxon>Streptophyta</taxon>
        <taxon>Embryophyta</taxon>
        <taxon>Tracheophyta</taxon>
        <taxon>Spermatophyta</taxon>
        <taxon>Magnoliopsida</taxon>
        <taxon>eudicotyledons</taxon>
        <taxon>Gunneridae</taxon>
        <taxon>Pentapetalae</taxon>
        <taxon>rosids</taxon>
        <taxon>malvids</taxon>
        <taxon>Geraniales</taxon>
        <taxon>Geraniaceae</taxon>
        <taxon>Pelargonium</taxon>
    </lineage>
</organism>
<dbReference type="GO" id="GO:0009535">
    <property type="term" value="C:chloroplast thylakoid membrane"/>
    <property type="evidence" value="ECO:0007669"/>
    <property type="project" value="InterPro"/>
</dbReference>
<evidence type="ECO:0000313" key="1">
    <source>
        <dbReference type="EMBL" id="AKG62625.1"/>
    </source>
</evidence>
<dbReference type="PANTHER" id="PTHR36315:SF2">
    <property type="entry name" value="PHOTOSYNTHETIC NDH SUBUNIT OF SUBCOMPLEX B 4, CHLOROPLASTIC"/>
    <property type="match status" value="1"/>
</dbReference>
<dbReference type="PANTHER" id="PTHR36315">
    <property type="entry name" value="PHOTOSYNTHETIC NDH SUBUNIT OF SUBCOMPLEX B 4, CHLOROPLASTIC"/>
    <property type="match status" value="1"/>
</dbReference>
<proteinExistence type="evidence at transcript level"/>
<protein>
    <submittedName>
        <fullName evidence="1">Photosynthetic NDH subcomplex B 4</fullName>
    </submittedName>
</protein>
<reference evidence="1" key="1">
    <citation type="journal article" date="2015" name="BMC Plant Biol.">
        <title>NDH expression marks major transitions in plant evolution and reveals coordinate intracellular gene loss.</title>
        <authorList>
            <person name="Ruhlman T.A."/>
            <person name="Chang W.J."/>
            <person name="Chen J.J."/>
            <person name="Huang Y.T."/>
            <person name="Chan M.T."/>
            <person name="Zhang J."/>
            <person name="Liao D.C."/>
            <person name="Blazier J.C."/>
            <person name="Jin X."/>
            <person name="Shih M.C."/>
            <person name="Jansen R.K."/>
            <person name="Lin C.S."/>
        </authorList>
    </citation>
    <scope>NUCLEOTIDE SEQUENCE</scope>
</reference>
<sequence>MAEATMGFTTIIKPSFASPRLYLRQVSSSFLKHQVSGLGVACKSKSKSKSARGSSVKVKAFPDWPLMALLLEQMEDQKDIITNKSIVHLSDETIKNVYLFYIMFTVWGCMVFGSTKDPYYDSEYYRGDGGDGTGHCFYEKQENIEEAARAALWREELIEEIEQKVEGSRELEKAGRK</sequence>
<dbReference type="GO" id="GO:0009773">
    <property type="term" value="P:photosynthetic electron transport in photosystem I"/>
    <property type="evidence" value="ECO:0007669"/>
    <property type="project" value="InterPro"/>
</dbReference>
<dbReference type="EMBL" id="KM584525">
    <property type="protein sequence ID" value="AKG62625.1"/>
    <property type="molecule type" value="mRNA"/>
</dbReference>
<dbReference type="InterPro" id="IPR034570">
    <property type="entry name" value="PNSB4"/>
</dbReference>
<name>A0A0F7GXX0_9ROSI</name>